<comment type="caution">
    <text evidence="9">The sequence shown here is derived from an EMBL/GenBank/DDBJ whole genome shotgun (WGS) entry which is preliminary data.</text>
</comment>
<name>A0A819U3D6_9BILA</name>
<keyword evidence="3 7" id="KW-0808">Transferase</keyword>
<evidence type="ECO:0000256" key="2">
    <source>
        <dbReference type="ARBA" id="ARBA00022676"/>
    </source>
</evidence>
<dbReference type="Pfam" id="PF01129">
    <property type="entry name" value="ART"/>
    <property type="match status" value="1"/>
</dbReference>
<reference evidence="9" key="1">
    <citation type="submission" date="2021-02" db="EMBL/GenBank/DDBJ databases">
        <authorList>
            <person name="Nowell W R."/>
        </authorList>
    </citation>
    <scope>NUCLEOTIDE SEQUENCE</scope>
</reference>
<evidence type="ECO:0000313" key="10">
    <source>
        <dbReference type="Proteomes" id="UP000663868"/>
    </source>
</evidence>
<keyword evidence="5" id="KW-0677">Repeat</keyword>
<keyword evidence="4" id="KW-0548">Nucleotidyltransferase</keyword>
<dbReference type="Gene3D" id="3.90.176.10">
    <property type="entry name" value="Toxin ADP-ribosyltransferase, Chain A, domain 1"/>
    <property type="match status" value="1"/>
</dbReference>
<evidence type="ECO:0000256" key="1">
    <source>
        <dbReference type="ARBA" id="ARBA00009558"/>
    </source>
</evidence>
<evidence type="ECO:0000313" key="8">
    <source>
        <dbReference type="EMBL" id="CAF1232127.1"/>
    </source>
</evidence>
<keyword evidence="7" id="KW-0521">NADP</keyword>
<evidence type="ECO:0000256" key="5">
    <source>
        <dbReference type="ARBA" id="ARBA00022737"/>
    </source>
</evidence>
<dbReference type="PANTHER" id="PTHR43215:SF14">
    <property type="entry name" value="RADIAL SPOKE HEAD 1 HOMOLOG"/>
    <property type="match status" value="1"/>
</dbReference>
<dbReference type="InterPro" id="IPR003409">
    <property type="entry name" value="MORN"/>
</dbReference>
<evidence type="ECO:0000256" key="3">
    <source>
        <dbReference type="ARBA" id="ARBA00022679"/>
    </source>
</evidence>
<evidence type="ECO:0000256" key="4">
    <source>
        <dbReference type="ARBA" id="ARBA00022695"/>
    </source>
</evidence>
<dbReference type="EC" id="2.4.2.31" evidence="7"/>
<dbReference type="AlphaFoldDB" id="A0A819U3D6"/>
<dbReference type="Proteomes" id="UP000663860">
    <property type="component" value="Unassembled WGS sequence"/>
</dbReference>
<proteinExistence type="inferred from homology"/>
<dbReference type="SUPFAM" id="SSF56399">
    <property type="entry name" value="ADP-ribosylation"/>
    <property type="match status" value="1"/>
</dbReference>
<organism evidence="9 10">
    <name type="scientific">Adineta steineri</name>
    <dbReference type="NCBI Taxonomy" id="433720"/>
    <lineage>
        <taxon>Eukaryota</taxon>
        <taxon>Metazoa</taxon>
        <taxon>Spiralia</taxon>
        <taxon>Gnathifera</taxon>
        <taxon>Rotifera</taxon>
        <taxon>Eurotatoria</taxon>
        <taxon>Bdelloidea</taxon>
        <taxon>Adinetida</taxon>
        <taxon>Adinetidae</taxon>
        <taxon>Adineta</taxon>
    </lineage>
</organism>
<keyword evidence="7" id="KW-0520">NAD</keyword>
<sequence>MHRFTDIESTSKRLPPVYDYLTYQLVPLSEALEPISSTVDQLDHFSEVAKTECHFPSEYGLTPDESAAVYLYTMEWGENSFNRVLNRALRAEDRSSLQPWFAYLKLFYVAVQKLPTIETNLWRGVPKDITTNFKKGDEFTWWTISSCSTSVNIIKDFLGPDSTLFLIEAMNGKDVSSCTNYPNENEVILCPGTRFRVVSDPLDQPPMHLIHLQEITGDNEESLSTALKTMTMISTTKTESTHTLANVQPSLIHIHTDQSAINEQLLGSFKDGNFHGKGKLTGGQKTQWAGDMYDGDFIDDNIKGQGVMVCANGNRYDGQFKDNKMHGKGKMIWGSKTQWAGDMYEGDFIEDSRTGQGIYIFANGNRLSQITGYYSDIRVMR</sequence>
<comment type="similarity">
    <text evidence="1 7">Belongs to the Arg-specific ADP-ribosyltransferase family.</text>
</comment>
<protein>
    <recommendedName>
        <fullName evidence="7">NAD(P)(+)--arginine ADP-ribosyltransferase</fullName>
        <ecNumber evidence="7">2.4.2.31</ecNumber>
    </recommendedName>
    <alternativeName>
        <fullName evidence="7">Mono(ADP-ribosyl)transferase</fullName>
    </alternativeName>
</protein>
<dbReference type="Proteomes" id="UP000663868">
    <property type="component" value="Unassembled WGS sequence"/>
</dbReference>
<accession>A0A819U3D6</accession>
<dbReference type="InterPro" id="IPR000768">
    <property type="entry name" value="ART"/>
</dbReference>
<evidence type="ECO:0000256" key="6">
    <source>
        <dbReference type="ARBA" id="ARBA00047597"/>
    </source>
</evidence>
<gene>
    <name evidence="8" type="ORF">IZO911_LOCUS30313</name>
    <name evidence="9" type="ORF">KXQ929_LOCUS33797</name>
</gene>
<keyword evidence="2 7" id="KW-0328">Glycosyltransferase</keyword>
<dbReference type="EMBL" id="CAJOBB010004420">
    <property type="protein sequence ID" value="CAF4088342.1"/>
    <property type="molecule type" value="Genomic_DNA"/>
</dbReference>
<comment type="catalytic activity">
    <reaction evidence="6 7">
        <text>L-arginyl-[protein] + NAD(+) = N(omega)-(ADP-D-ribosyl)-L-arginyl-[protein] + nicotinamide + H(+)</text>
        <dbReference type="Rhea" id="RHEA:19149"/>
        <dbReference type="Rhea" id="RHEA-COMP:10532"/>
        <dbReference type="Rhea" id="RHEA-COMP:15087"/>
        <dbReference type="ChEBI" id="CHEBI:15378"/>
        <dbReference type="ChEBI" id="CHEBI:17154"/>
        <dbReference type="ChEBI" id="CHEBI:29965"/>
        <dbReference type="ChEBI" id="CHEBI:57540"/>
        <dbReference type="ChEBI" id="CHEBI:142554"/>
        <dbReference type="EC" id="2.4.2.31"/>
    </reaction>
</comment>
<evidence type="ECO:0000313" key="9">
    <source>
        <dbReference type="EMBL" id="CAF4088342.1"/>
    </source>
</evidence>
<dbReference type="GO" id="GO:0106274">
    <property type="term" value="F:NAD+-protein-arginine ADP-ribosyltransferase activity"/>
    <property type="evidence" value="ECO:0007669"/>
    <property type="project" value="UniProtKB-EC"/>
</dbReference>
<dbReference type="SUPFAM" id="SSF82185">
    <property type="entry name" value="Histone H3 K4-specific methyltransferase SET7/9 N-terminal domain"/>
    <property type="match status" value="1"/>
</dbReference>
<dbReference type="Gene3D" id="2.20.110.10">
    <property type="entry name" value="Histone H3 K4-specific methyltransferase SET7/9 N-terminal domain"/>
    <property type="match status" value="2"/>
</dbReference>
<evidence type="ECO:0000256" key="7">
    <source>
        <dbReference type="RuleBase" id="RU361228"/>
    </source>
</evidence>
<dbReference type="GO" id="GO:0016779">
    <property type="term" value="F:nucleotidyltransferase activity"/>
    <property type="evidence" value="ECO:0007669"/>
    <property type="project" value="UniProtKB-KW"/>
</dbReference>
<dbReference type="SMART" id="SM00698">
    <property type="entry name" value="MORN"/>
    <property type="match status" value="3"/>
</dbReference>
<dbReference type="PROSITE" id="PS51996">
    <property type="entry name" value="TR_MART"/>
    <property type="match status" value="1"/>
</dbReference>
<dbReference type="EMBL" id="CAJNOE010000471">
    <property type="protein sequence ID" value="CAF1232127.1"/>
    <property type="molecule type" value="Genomic_DNA"/>
</dbReference>
<dbReference type="PANTHER" id="PTHR43215">
    <property type="entry name" value="RADIAL SPOKE HEAD 1 HOMOLOG"/>
    <property type="match status" value="1"/>
</dbReference>
<dbReference type="Pfam" id="PF02493">
    <property type="entry name" value="MORN"/>
    <property type="match status" value="4"/>
</dbReference>